<dbReference type="GO" id="GO:0032454">
    <property type="term" value="F:histone H3K9 demethylase activity"/>
    <property type="evidence" value="ECO:0007669"/>
    <property type="project" value="TreeGrafter"/>
</dbReference>
<feature type="domain" description="JmjN" evidence="2">
    <location>
        <begin position="104"/>
        <end position="145"/>
    </location>
</feature>
<feature type="compositionally biased region" description="Polar residues" evidence="1">
    <location>
        <begin position="26"/>
        <end position="38"/>
    </location>
</feature>
<reference evidence="3" key="1">
    <citation type="submission" date="2020-09" db="EMBL/GenBank/DDBJ databases">
        <title>Comparative genome analyses of four rice-infecting Rhizoctonia solani isolates reveal extensive enrichment of homogalacturonan modification genes.</title>
        <authorList>
            <person name="Lee D.-Y."/>
            <person name="Jeon J."/>
            <person name="Kim K.-T."/>
            <person name="Cheong K."/>
            <person name="Song H."/>
            <person name="Choi G."/>
            <person name="Ko J."/>
            <person name="Opiyo S.O."/>
            <person name="Zuo S."/>
            <person name="Madhav S."/>
            <person name="Lee Y.-H."/>
            <person name="Wang G.-L."/>
        </authorList>
    </citation>
    <scope>NUCLEOTIDE SEQUENCE</scope>
    <source>
        <strain evidence="3">AG1-IA B2</strain>
    </source>
</reference>
<dbReference type="InterPro" id="IPR003349">
    <property type="entry name" value="JmjN"/>
</dbReference>
<evidence type="ECO:0000256" key="1">
    <source>
        <dbReference type="SAM" id="MobiDB-lite"/>
    </source>
</evidence>
<name>A0A8H7IK79_9AGAM</name>
<accession>A0A8H7IK79</accession>
<comment type="caution">
    <text evidence="3">The sequence shown here is derived from an EMBL/GenBank/DDBJ whole genome shotgun (WGS) entry which is preliminary data.</text>
</comment>
<organism evidence="3 4">
    <name type="scientific">Rhizoctonia solani</name>
    <dbReference type="NCBI Taxonomy" id="456999"/>
    <lineage>
        <taxon>Eukaryota</taxon>
        <taxon>Fungi</taxon>
        <taxon>Dikarya</taxon>
        <taxon>Basidiomycota</taxon>
        <taxon>Agaricomycotina</taxon>
        <taxon>Agaricomycetes</taxon>
        <taxon>Cantharellales</taxon>
        <taxon>Ceratobasidiaceae</taxon>
        <taxon>Rhizoctonia</taxon>
    </lineage>
</organism>
<dbReference type="GO" id="GO:0010468">
    <property type="term" value="P:regulation of gene expression"/>
    <property type="evidence" value="ECO:0007669"/>
    <property type="project" value="TreeGrafter"/>
</dbReference>
<evidence type="ECO:0000313" key="3">
    <source>
        <dbReference type="EMBL" id="KAF8759916.1"/>
    </source>
</evidence>
<dbReference type="PROSITE" id="PS51183">
    <property type="entry name" value="JMJN"/>
    <property type="match status" value="1"/>
</dbReference>
<dbReference type="PANTHER" id="PTHR10694:SF7">
    <property type="entry name" value="[HISTONE H3]-TRIMETHYL-L-LYSINE(9) DEMETHYLASE"/>
    <property type="match status" value="1"/>
</dbReference>
<feature type="region of interest" description="Disordered" evidence="1">
    <location>
        <begin position="153"/>
        <end position="177"/>
    </location>
</feature>
<proteinExistence type="predicted"/>
<dbReference type="GO" id="GO:0005634">
    <property type="term" value="C:nucleus"/>
    <property type="evidence" value="ECO:0007669"/>
    <property type="project" value="TreeGrafter"/>
</dbReference>
<evidence type="ECO:0000313" key="4">
    <source>
        <dbReference type="Proteomes" id="UP000614334"/>
    </source>
</evidence>
<dbReference type="GO" id="GO:0051864">
    <property type="term" value="F:histone H3K36 demethylase activity"/>
    <property type="evidence" value="ECO:0007669"/>
    <property type="project" value="TreeGrafter"/>
</dbReference>
<feature type="region of interest" description="Disordered" evidence="1">
    <location>
        <begin position="186"/>
        <end position="205"/>
    </location>
</feature>
<gene>
    <name evidence="3" type="ORF">RHS01_01380</name>
</gene>
<sequence length="241" mass="27502">MHNAGPTRPLPPDYSHLADIFETRQMHSPPSSRESTPELTPEQERARRRAIVQPAFFYPNSGCDDPSLDTHQPLSDEELAKLDDEAFADALLDPAEDPRASRGIPVFRPTLHEFSDFERYMESIEPWGRRSGIVKVIPPKEWQDWSLSPAKRGAPPHILGPRLGERLSPRWPSSTRPRDIVQQELNTRRSKRARKGEDSVEDEQERAALVDALRTIDERKPTLPELVPLQCMLPNPIFTTH</sequence>
<dbReference type="Proteomes" id="UP000614334">
    <property type="component" value="Unassembled WGS sequence"/>
</dbReference>
<dbReference type="Gene3D" id="2.60.120.650">
    <property type="entry name" value="Cupin"/>
    <property type="match status" value="1"/>
</dbReference>
<dbReference type="EMBL" id="JACYCF010000002">
    <property type="protein sequence ID" value="KAF8759916.1"/>
    <property type="molecule type" value="Genomic_DNA"/>
</dbReference>
<dbReference type="GO" id="GO:0000785">
    <property type="term" value="C:chromatin"/>
    <property type="evidence" value="ECO:0007669"/>
    <property type="project" value="TreeGrafter"/>
</dbReference>
<dbReference type="PANTHER" id="PTHR10694">
    <property type="entry name" value="LYSINE-SPECIFIC DEMETHYLASE"/>
    <property type="match status" value="1"/>
</dbReference>
<evidence type="ECO:0000259" key="2">
    <source>
        <dbReference type="PROSITE" id="PS51183"/>
    </source>
</evidence>
<protein>
    <submittedName>
        <fullName evidence="3">JmjN domain</fullName>
    </submittedName>
</protein>
<dbReference type="AlphaFoldDB" id="A0A8H7IK79"/>
<feature type="region of interest" description="Disordered" evidence="1">
    <location>
        <begin position="1"/>
        <end position="48"/>
    </location>
</feature>
<dbReference type="SMART" id="SM00545">
    <property type="entry name" value="JmjN"/>
    <property type="match status" value="1"/>
</dbReference>
<dbReference type="Pfam" id="PF02375">
    <property type="entry name" value="JmjN"/>
    <property type="match status" value="1"/>
</dbReference>